<dbReference type="AlphaFoldDB" id="A0A1G8B6R2"/>
<reference evidence="2" key="1">
    <citation type="submission" date="2016-10" db="EMBL/GenBank/DDBJ databases">
        <authorList>
            <person name="Varghese N."/>
            <person name="Submissions S."/>
        </authorList>
    </citation>
    <scope>NUCLEOTIDE SEQUENCE [LARGE SCALE GENOMIC DNA]</scope>
    <source>
        <strain evidence="2">DSM 15363</strain>
    </source>
</reference>
<dbReference type="EMBL" id="FNCZ01000002">
    <property type="protein sequence ID" value="SDH28876.1"/>
    <property type="molecule type" value="Genomic_DNA"/>
</dbReference>
<keyword evidence="2" id="KW-1185">Reference proteome</keyword>
<dbReference type="SUPFAM" id="SSF56935">
    <property type="entry name" value="Porins"/>
    <property type="match status" value="1"/>
</dbReference>
<sequence>MVSYGQKLFTTTDAGDVMALEYGNYLNLNDIQLESKSVAIDFTSLLESSTFGFGLGYTNHSIDFEDYDRFHDYSAFEELHSVEVFARYKTPLVNNWDLNLTVAPYLSSTFNDAISSEDFVLSYAANFTKTWDKDGLKSTLKLGAGYGSLFGKPNFYPLVSYSKDVNKKLRYEIGIPVTGVFYKLNAQSSFNLKVEPESIYTNNTSGFSMENDAVINNSKLEFKAIKLGLGYQFRFDDNWSTSFNMGYLMASELSLSENDNKIYDFGSKESLALNIGISFNINNK</sequence>
<gene>
    <name evidence="1" type="ORF">SAMN04489796_102145</name>
</gene>
<evidence type="ECO:0000313" key="1">
    <source>
        <dbReference type="EMBL" id="SDH28876.1"/>
    </source>
</evidence>
<proteinExistence type="predicted"/>
<accession>A0A1G8B6R2</accession>
<dbReference type="Proteomes" id="UP000199492">
    <property type="component" value="Unassembled WGS sequence"/>
</dbReference>
<protein>
    <recommendedName>
        <fullName evidence="3">Outer membrane protein beta-barrel domain-containing protein</fullName>
    </recommendedName>
</protein>
<evidence type="ECO:0008006" key="3">
    <source>
        <dbReference type="Google" id="ProtNLM"/>
    </source>
</evidence>
<dbReference type="STRING" id="262004.SAMN04489796_102145"/>
<organism evidence="1 2">
    <name type="scientific">Winogradskyella thalassocola</name>
    <dbReference type="NCBI Taxonomy" id="262004"/>
    <lineage>
        <taxon>Bacteria</taxon>
        <taxon>Pseudomonadati</taxon>
        <taxon>Bacteroidota</taxon>
        <taxon>Flavobacteriia</taxon>
        <taxon>Flavobacteriales</taxon>
        <taxon>Flavobacteriaceae</taxon>
        <taxon>Winogradskyella</taxon>
    </lineage>
</organism>
<evidence type="ECO:0000313" key="2">
    <source>
        <dbReference type="Proteomes" id="UP000199492"/>
    </source>
</evidence>
<name>A0A1G8B6R2_9FLAO</name>